<dbReference type="AlphaFoldDB" id="A0ABD1Z514"/>
<dbReference type="Proteomes" id="UP001605036">
    <property type="component" value="Unassembled WGS sequence"/>
</dbReference>
<keyword evidence="3" id="KW-1185">Reference proteome</keyword>
<feature type="region of interest" description="Disordered" evidence="1">
    <location>
        <begin position="38"/>
        <end position="101"/>
    </location>
</feature>
<proteinExistence type="predicted"/>
<sequence>MESVSLPMIRIIQCFHVLAATAPTYNVTPASIVTPVLQSTEGSSQKKRRVGKEPARGKNSLKSSGPKSKRAKGTKKVTVDLEADSDSSTFDSDAEDGAGKSLSMWTDPEIIQLIHFRGKMDQWGNSNPSQVEFNTETGQGEETCAEKYSFGGMGSTPNESNLGYGENHLNVTEASSQSPIKPGVFSQKMKGGDLLGEAVRVTGEYGGQLH</sequence>
<comment type="caution">
    <text evidence="2">The sequence shown here is derived from an EMBL/GenBank/DDBJ whole genome shotgun (WGS) entry which is preliminary data.</text>
</comment>
<evidence type="ECO:0000313" key="2">
    <source>
        <dbReference type="EMBL" id="KAL2642558.1"/>
    </source>
</evidence>
<protein>
    <submittedName>
        <fullName evidence="2">Uncharacterized protein</fullName>
    </submittedName>
</protein>
<evidence type="ECO:0000313" key="3">
    <source>
        <dbReference type="Proteomes" id="UP001605036"/>
    </source>
</evidence>
<evidence type="ECO:0000256" key="1">
    <source>
        <dbReference type="SAM" id="MobiDB-lite"/>
    </source>
</evidence>
<gene>
    <name evidence="2" type="ORF">R1flu_010145</name>
</gene>
<organism evidence="2 3">
    <name type="scientific">Riccia fluitans</name>
    <dbReference type="NCBI Taxonomy" id="41844"/>
    <lineage>
        <taxon>Eukaryota</taxon>
        <taxon>Viridiplantae</taxon>
        <taxon>Streptophyta</taxon>
        <taxon>Embryophyta</taxon>
        <taxon>Marchantiophyta</taxon>
        <taxon>Marchantiopsida</taxon>
        <taxon>Marchantiidae</taxon>
        <taxon>Marchantiales</taxon>
        <taxon>Ricciaceae</taxon>
        <taxon>Riccia</taxon>
    </lineage>
</organism>
<accession>A0ABD1Z514</accession>
<reference evidence="2 3" key="1">
    <citation type="submission" date="2024-09" db="EMBL/GenBank/DDBJ databases">
        <title>Chromosome-scale assembly of Riccia fluitans.</title>
        <authorList>
            <person name="Paukszto L."/>
            <person name="Sawicki J."/>
            <person name="Karawczyk K."/>
            <person name="Piernik-Szablinska J."/>
            <person name="Szczecinska M."/>
            <person name="Mazdziarz M."/>
        </authorList>
    </citation>
    <scope>NUCLEOTIDE SEQUENCE [LARGE SCALE GENOMIC DNA]</scope>
    <source>
        <strain evidence="2">Rf_01</strain>
        <tissue evidence="2">Aerial parts of the thallus</tissue>
    </source>
</reference>
<dbReference type="EMBL" id="JBHFFA010000002">
    <property type="protein sequence ID" value="KAL2642558.1"/>
    <property type="molecule type" value="Genomic_DNA"/>
</dbReference>
<name>A0ABD1Z514_9MARC</name>